<dbReference type="AlphaFoldDB" id="A0A0L6VKN8"/>
<gene>
    <name evidence="1" type="ORF">VP01_14496g1</name>
</gene>
<feature type="non-terminal residue" evidence="1">
    <location>
        <position position="147"/>
    </location>
</feature>
<dbReference type="OrthoDB" id="2506356at2759"/>
<organism evidence="1 2">
    <name type="scientific">Puccinia sorghi</name>
    <dbReference type="NCBI Taxonomy" id="27349"/>
    <lineage>
        <taxon>Eukaryota</taxon>
        <taxon>Fungi</taxon>
        <taxon>Dikarya</taxon>
        <taxon>Basidiomycota</taxon>
        <taxon>Pucciniomycotina</taxon>
        <taxon>Pucciniomycetes</taxon>
        <taxon>Pucciniales</taxon>
        <taxon>Pucciniaceae</taxon>
        <taxon>Puccinia</taxon>
    </lineage>
</organism>
<name>A0A0L6VKN8_9BASI</name>
<dbReference type="VEuPathDB" id="FungiDB:VP01_14496g1"/>
<comment type="caution">
    <text evidence="1">The sequence shown here is derived from an EMBL/GenBank/DDBJ whole genome shotgun (WGS) entry which is preliminary data.</text>
</comment>
<dbReference type="Proteomes" id="UP000037035">
    <property type="component" value="Unassembled WGS sequence"/>
</dbReference>
<reference evidence="1 2" key="1">
    <citation type="submission" date="2015-08" db="EMBL/GenBank/DDBJ databases">
        <title>Next Generation Sequencing and Analysis of the Genome of Puccinia sorghi L Schw, the Causal Agent of Maize Common Rust.</title>
        <authorList>
            <person name="Rochi L."/>
            <person name="Burguener G."/>
            <person name="Darino M."/>
            <person name="Turjanski A."/>
            <person name="Kreff E."/>
            <person name="Dieguez M.J."/>
            <person name="Sacco F."/>
        </authorList>
    </citation>
    <scope>NUCLEOTIDE SEQUENCE [LARGE SCALE GENOMIC DNA]</scope>
    <source>
        <strain evidence="1 2">RO10H11247</strain>
    </source>
</reference>
<dbReference type="EMBL" id="LAVV01004994">
    <property type="protein sequence ID" value="KNZ61127.1"/>
    <property type="molecule type" value="Genomic_DNA"/>
</dbReference>
<evidence type="ECO:0000313" key="2">
    <source>
        <dbReference type="Proteomes" id="UP000037035"/>
    </source>
</evidence>
<accession>A0A0L6VKN8</accession>
<proteinExistence type="predicted"/>
<sequence length="147" mass="15951">MDSLNDLAHLLFGIKNFLNDDSNFALLDASMDRSILHVIKSSISLDIKPIIKDVDSALGGFSAIKKNFHKSTRAKQLELMNSLVHLDTSFSASHFNSFFSIISELSGLGVSFTPITQGLLLQALNSPPSGTTRTQMNNLILAAAEKS</sequence>
<protein>
    <submittedName>
        <fullName evidence="1">Uncharacterized protein</fullName>
    </submittedName>
</protein>
<evidence type="ECO:0000313" key="1">
    <source>
        <dbReference type="EMBL" id="KNZ61127.1"/>
    </source>
</evidence>
<keyword evidence="2" id="KW-1185">Reference proteome</keyword>